<reference evidence="1" key="1">
    <citation type="journal article" date="2019" name="bioRxiv">
        <title>The Genome of the Zebra Mussel, Dreissena polymorpha: A Resource for Invasive Species Research.</title>
        <authorList>
            <person name="McCartney M.A."/>
            <person name="Auch B."/>
            <person name="Kono T."/>
            <person name="Mallez S."/>
            <person name="Zhang Y."/>
            <person name="Obille A."/>
            <person name="Becker A."/>
            <person name="Abrahante J.E."/>
            <person name="Garbe J."/>
            <person name="Badalamenti J.P."/>
            <person name="Herman A."/>
            <person name="Mangelson H."/>
            <person name="Liachko I."/>
            <person name="Sullivan S."/>
            <person name="Sone E.D."/>
            <person name="Koren S."/>
            <person name="Silverstein K.A.T."/>
            <person name="Beckman K.B."/>
            <person name="Gohl D.M."/>
        </authorList>
    </citation>
    <scope>NUCLEOTIDE SEQUENCE</scope>
    <source>
        <strain evidence="1">Duluth1</strain>
        <tissue evidence="1">Whole animal</tissue>
    </source>
</reference>
<evidence type="ECO:0000313" key="2">
    <source>
        <dbReference type="Proteomes" id="UP000828390"/>
    </source>
</evidence>
<evidence type="ECO:0000313" key="1">
    <source>
        <dbReference type="EMBL" id="KAH3735436.1"/>
    </source>
</evidence>
<keyword evidence="2" id="KW-1185">Reference proteome</keyword>
<comment type="caution">
    <text evidence="1">The sequence shown here is derived from an EMBL/GenBank/DDBJ whole genome shotgun (WGS) entry which is preliminary data.</text>
</comment>
<gene>
    <name evidence="1" type="ORF">DPMN_041965</name>
</gene>
<dbReference type="EMBL" id="JAIWYP010000011">
    <property type="protein sequence ID" value="KAH3735436.1"/>
    <property type="molecule type" value="Genomic_DNA"/>
</dbReference>
<dbReference type="AlphaFoldDB" id="A0A9D4CXP9"/>
<dbReference type="Proteomes" id="UP000828390">
    <property type="component" value="Unassembled WGS sequence"/>
</dbReference>
<protein>
    <submittedName>
        <fullName evidence="1">Uncharacterized protein</fullName>
    </submittedName>
</protein>
<name>A0A9D4CXP9_DREPO</name>
<accession>A0A9D4CXP9</accession>
<organism evidence="1 2">
    <name type="scientific">Dreissena polymorpha</name>
    <name type="common">Zebra mussel</name>
    <name type="synonym">Mytilus polymorpha</name>
    <dbReference type="NCBI Taxonomy" id="45954"/>
    <lineage>
        <taxon>Eukaryota</taxon>
        <taxon>Metazoa</taxon>
        <taxon>Spiralia</taxon>
        <taxon>Lophotrochozoa</taxon>
        <taxon>Mollusca</taxon>
        <taxon>Bivalvia</taxon>
        <taxon>Autobranchia</taxon>
        <taxon>Heteroconchia</taxon>
        <taxon>Euheterodonta</taxon>
        <taxon>Imparidentia</taxon>
        <taxon>Neoheterodontei</taxon>
        <taxon>Myida</taxon>
        <taxon>Dreissenoidea</taxon>
        <taxon>Dreissenidae</taxon>
        <taxon>Dreissena</taxon>
    </lineage>
</organism>
<reference evidence="1" key="2">
    <citation type="submission" date="2020-11" db="EMBL/GenBank/DDBJ databases">
        <authorList>
            <person name="McCartney M.A."/>
            <person name="Auch B."/>
            <person name="Kono T."/>
            <person name="Mallez S."/>
            <person name="Becker A."/>
            <person name="Gohl D.M."/>
            <person name="Silverstein K.A.T."/>
            <person name="Koren S."/>
            <person name="Bechman K.B."/>
            <person name="Herman A."/>
            <person name="Abrahante J.E."/>
            <person name="Garbe J."/>
        </authorList>
    </citation>
    <scope>NUCLEOTIDE SEQUENCE</scope>
    <source>
        <strain evidence="1">Duluth1</strain>
        <tissue evidence="1">Whole animal</tissue>
    </source>
</reference>
<sequence>MDSEPDIISLPKRALCCLIFAHLRGTNILVKFHHYFICESGSSSHVIQLTGTIFELNSRIKETNVLSKFHENWAKNVTSTVFTCFQYIHIEKNAPPTDINKTSVLTNFHDDWAKIVTSRKNAPPTGGHVFSSISTIFELVRDINRTNILTNFHDDWAKIVTSRVFTRKTAPPTGGHVFQRIGTTFELNQDIIKTNILTNDLVFDPAQPIFELGRDFIGTKLLTKFHEDGTRNVAYRVFTSKCLRTDVHTTDKDQSQKLT</sequence>
<proteinExistence type="predicted"/>